<feature type="compositionally biased region" description="Polar residues" evidence="1">
    <location>
        <begin position="725"/>
        <end position="736"/>
    </location>
</feature>
<reference evidence="4" key="1">
    <citation type="submission" date="2017-10" db="EMBL/GenBank/DDBJ databases">
        <title>Rapid genome shrinkage in a self-fertile nematode reveals novel sperm competition proteins.</title>
        <authorList>
            <person name="Yin D."/>
            <person name="Schwarz E.M."/>
            <person name="Thomas C.G."/>
            <person name="Felde R.L."/>
            <person name="Korf I.F."/>
            <person name="Cutter A.D."/>
            <person name="Schartner C.M."/>
            <person name="Ralston E.J."/>
            <person name="Meyer B.J."/>
            <person name="Haag E.S."/>
        </authorList>
    </citation>
    <scope>NUCLEOTIDE SEQUENCE [LARGE SCALE GENOMIC DNA]</scope>
    <source>
        <strain evidence="4">JU1422</strain>
    </source>
</reference>
<feature type="region of interest" description="Disordered" evidence="1">
    <location>
        <begin position="273"/>
        <end position="384"/>
    </location>
</feature>
<feature type="compositionally biased region" description="Polar residues" evidence="1">
    <location>
        <begin position="692"/>
        <end position="713"/>
    </location>
</feature>
<sequence length="1278" mass="145447">MEEHKWNQPTTSEYSSNFQKVGISNEKETPVEENNRLIGFKCFECGKVSKLVDFQPIENKKELLVIVIGWALNGLSLPAARAILKEKLPQLMCHEHFEATILKIFEVLEISRSSDIIKRTTYVGTALIHTAQSLCPQLSIYELKSLLFDFCTEHEGGSHSKSAKNRTADFLQKTVPKKFLIQGMVEDKSEQSGVTPNRSRPKILIPRIAKSKAEQSGTNPAALSRYSTPETSKNEQSGQRKVWPADIAQNAIAQFLTDNRDIKIRRVVKRKAEQSWGALTSSEGSSHATSSASDSQKLQNDPKKVVIRRYVRRNAEQSSTSSATSPRNPGIPLSTFSATTSLKPKSSGGSEISCSSFSTSSGPVCTYSERHNSEPSPGTSSEAEQSISEILSQWNVKIEPEEEQKPEKIRPPEEYPSFKILEEIRKSGESDSSELRFDYTEADLKADDFVIKIEPEEELKSERNWDEQWDSEVKEEVNDEQYPATSSETKNELCPSEVGEKINDEQYPMLSMSTGIRDEQSDLPIDTSETVPNLSPEPTKCPICNQPKSIIDLVPLVGKFEKLVVLIPLVIDGFPIEEAISLINSEKFDFVCQEHPISTVTKLFKCLNVSSIEQLQKINIGPKNILTIIAQNISLSFSIGLQRTIFKFCEKFESKESYNQFVMEELANRESPILDEQCLQEVEKEVNDEKCSMSSTSSGIRDEQFPTTSSASEIRNEQSDIPIDTSETVPNLSPESTKCPICNQPKSIIDLVPLVEKYEKLVVLIPWVMNGFSIQEAISLLNSEEFDFVCLEHPISTVSKLFESLNVSSIEGLQKINIGPSHNLTKIARSISSIFSIGLQRTIFKFCEKFESQESYNQFVMEELERRENEGFVGQMKCVVCRKEEAKDLRKLGDSEEKLILLSAFLDKITVGIARSIYKSNGVFRACHSHFEHILKHIFEILRVSRIADIKKCSIGESDPWMNDVRKLRSDTTSNQYFDLLHGFCVRNGAANIIETTPENIQMANSEKCVICEKVKSRPFLRKMDHFIEKIIVFTGWILTDKKAEIQAIPLLKEQNLFVCWSHFPEFSGRIFNELCIKNLNQLSNCYRFLVEKLMRTINVLVPNMKQGEFLDEFRKWLMASDWCKPQAYVQSNDVLKNKKKHFTCALCHKKIEERLGRVESREDKLILMIASILDRRFDLDVAASFVRSQKEFIVCFEHFQSAIKRILLFLSIQHMNQLATCRQDLMQNLMVVVRNLNEEVRITTDGFRQIMSDFYENHCTSTMNPPPKRPTRPHIMK</sequence>
<dbReference type="InterPro" id="IPR057432">
    <property type="entry name" value="Lin-15A/B-like_dom"/>
</dbReference>
<feature type="domain" description="Lin-15A/B-like" evidence="2">
    <location>
        <begin position="1007"/>
        <end position="1116"/>
    </location>
</feature>
<feature type="region of interest" description="Disordered" evidence="1">
    <location>
        <begin position="186"/>
        <end position="242"/>
    </location>
</feature>
<feature type="compositionally biased region" description="Basic and acidic residues" evidence="1">
    <location>
        <begin position="462"/>
        <end position="476"/>
    </location>
</feature>
<feature type="compositionally biased region" description="Polar residues" evidence="1">
    <location>
        <begin position="214"/>
        <end position="239"/>
    </location>
</feature>
<proteinExistence type="predicted"/>
<feature type="domain" description="Lin-15A/B-like" evidence="2">
    <location>
        <begin position="877"/>
        <end position="989"/>
    </location>
</feature>
<feature type="compositionally biased region" description="Polar residues" evidence="1">
    <location>
        <begin position="334"/>
        <end position="344"/>
    </location>
</feature>
<dbReference type="AlphaFoldDB" id="A0A2G5TR81"/>
<feature type="domain" description="Lin-15A/B-like" evidence="2">
    <location>
        <begin position="539"/>
        <end position="654"/>
    </location>
</feature>
<dbReference type="PANTHER" id="PTHR22716:SF1">
    <property type="entry name" value="ETS CLASS TRANSCRIPTION FACTOR-RELATED"/>
    <property type="match status" value="1"/>
</dbReference>
<evidence type="ECO:0000259" key="2">
    <source>
        <dbReference type="Pfam" id="PF25375"/>
    </source>
</evidence>
<organism evidence="3 4">
    <name type="scientific">Caenorhabditis nigoni</name>
    <dbReference type="NCBI Taxonomy" id="1611254"/>
    <lineage>
        <taxon>Eukaryota</taxon>
        <taxon>Metazoa</taxon>
        <taxon>Ecdysozoa</taxon>
        <taxon>Nematoda</taxon>
        <taxon>Chromadorea</taxon>
        <taxon>Rhabditida</taxon>
        <taxon>Rhabditina</taxon>
        <taxon>Rhabditomorpha</taxon>
        <taxon>Rhabditoidea</taxon>
        <taxon>Rhabditidae</taxon>
        <taxon>Peloderinae</taxon>
        <taxon>Caenorhabditis</taxon>
    </lineage>
</organism>
<dbReference type="GO" id="GO:0040027">
    <property type="term" value="P:negative regulation of vulval development"/>
    <property type="evidence" value="ECO:0007669"/>
    <property type="project" value="InterPro"/>
</dbReference>
<feature type="compositionally biased region" description="Polar residues" evidence="1">
    <location>
        <begin position="374"/>
        <end position="384"/>
    </location>
</feature>
<feature type="compositionally biased region" description="Polar residues" evidence="1">
    <location>
        <begin position="316"/>
        <end position="327"/>
    </location>
</feature>
<evidence type="ECO:0000256" key="1">
    <source>
        <dbReference type="SAM" id="MobiDB-lite"/>
    </source>
</evidence>
<dbReference type="OrthoDB" id="10360239at2759"/>
<dbReference type="PANTHER" id="PTHR22716">
    <property type="entry name" value="ETS CLASS TRANSCRIPTION FACTOR-RELATED-RELATED"/>
    <property type="match status" value="1"/>
</dbReference>
<comment type="caution">
    <text evidence="3">The sequence shown here is derived from an EMBL/GenBank/DDBJ whole genome shotgun (WGS) entry which is preliminary data.</text>
</comment>
<accession>A0A2G5TR81</accession>
<dbReference type="Proteomes" id="UP000230233">
    <property type="component" value="Chromosome V"/>
</dbReference>
<feature type="region of interest" description="Disordered" evidence="1">
    <location>
        <begin position="462"/>
        <end position="494"/>
    </location>
</feature>
<feature type="compositionally biased region" description="Low complexity" evidence="1">
    <location>
        <begin position="281"/>
        <end position="295"/>
    </location>
</feature>
<gene>
    <name evidence="3" type="primary">Cnig_chr_V.g21129</name>
    <name evidence="3" type="ORF">B9Z55_021129</name>
</gene>
<feature type="domain" description="Lin-15A/B-like" evidence="2">
    <location>
        <begin position="737"/>
        <end position="853"/>
    </location>
</feature>
<evidence type="ECO:0000313" key="4">
    <source>
        <dbReference type="Proteomes" id="UP000230233"/>
    </source>
</evidence>
<dbReference type="EMBL" id="PDUG01000005">
    <property type="protein sequence ID" value="PIC29601.1"/>
    <property type="molecule type" value="Genomic_DNA"/>
</dbReference>
<protein>
    <recommendedName>
        <fullName evidence="2">Lin-15A/B-like domain-containing protein</fullName>
    </recommendedName>
</protein>
<dbReference type="STRING" id="1611254.A0A2G5TR81"/>
<feature type="domain" description="Lin-15A/B-like" evidence="2">
    <location>
        <begin position="41"/>
        <end position="153"/>
    </location>
</feature>
<feature type="compositionally biased region" description="Low complexity" evidence="1">
    <location>
        <begin position="346"/>
        <end position="362"/>
    </location>
</feature>
<keyword evidence="4" id="KW-1185">Reference proteome</keyword>
<feature type="region of interest" description="Disordered" evidence="1">
    <location>
        <begin position="692"/>
        <end position="736"/>
    </location>
</feature>
<name>A0A2G5TR81_9PELO</name>
<dbReference type="InterPro" id="IPR040129">
    <property type="entry name" value="Lin-15B-like"/>
</dbReference>
<evidence type="ECO:0000313" key="3">
    <source>
        <dbReference type="EMBL" id="PIC29601.1"/>
    </source>
</evidence>
<dbReference type="Pfam" id="PF25375">
    <property type="entry name" value="Lin-15B"/>
    <property type="match status" value="6"/>
</dbReference>
<feature type="domain" description="Lin-15A/B-like" evidence="2">
    <location>
        <begin position="1144"/>
        <end position="1258"/>
    </location>
</feature>